<feature type="region of interest" description="Disordered" evidence="1">
    <location>
        <begin position="132"/>
        <end position="213"/>
    </location>
</feature>
<dbReference type="RefSeq" id="XP_033685317.1">
    <property type="nucleotide sequence ID" value="XM_033821763.1"/>
</dbReference>
<reference evidence="2" key="1">
    <citation type="journal article" date="2020" name="Stud. Mycol.">
        <title>101 Dothideomycetes genomes: a test case for predicting lifestyles and emergence of pathogens.</title>
        <authorList>
            <person name="Haridas S."/>
            <person name="Albert R."/>
            <person name="Binder M."/>
            <person name="Bloem J."/>
            <person name="Labutti K."/>
            <person name="Salamov A."/>
            <person name="Andreopoulos B."/>
            <person name="Baker S."/>
            <person name="Barry K."/>
            <person name="Bills G."/>
            <person name="Bluhm B."/>
            <person name="Cannon C."/>
            <person name="Castanera R."/>
            <person name="Culley D."/>
            <person name="Daum C."/>
            <person name="Ezra D."/>
            <person name="Gonzalez J."/>
            <person name="Henrissat B."/>
            <person name="Kuo A."/>
            <person name="Liang C."/>
            <person name="Lipzen A."/>
            <person name="Lutzoni F."/>
            <person name="Magnuson J."/>
            <person name="Mondo S."/>
            <person name="Nolan M."/>
            <person name="Ohm R."/>
            <person name="Pangilinan J."/>
            <person name="Park H.-J."/>
            <person name="Ramirez L."/>
            <person name="Alfaro M."/>
            <person name="Sun H."/>
            <person name="Tritt A."/>
            <person name="Yoshinaga Y."/>
            <person name="Zwiers L.-H."/>
            <person name="Turgeon B."/>
            <person name="Goodwin S."/>
            <person name="Spatafora J."/>
            <person name="Crous P."/>
            <person name="Grigoriev I."/>
        </authorList>
    </citation>
    <scope>NUCLEOTIDE SEQUENCE</scope>
    <source>
        <strain evidence="2">CBS 122368</strain>
    </source>
</reference>
<evidence type="ECO:0000313" key="2">
    <source>
        <dbReference type="EMBL" id="KAF2250313.1"/>
    </source>
</evidence>
<feature type="compositionally biased region" description="Polar residues" evidence="1">
    <location>
        <begin position="43"/>
        <end position="57"/>
    </location>
</feature>
<feature type="region of interest" description="Disordered" evidence="1">
    <location>
        <begin position="1"/>
        <end position="114"/>
    </location>
</feature>
<dbReference type="GeneID" id="54575093"/>
<proteinExistence type="predicted"/>
<dbReference type="EMBL" id="ML987194">
    <property type="protein sequence ID" value="KAF2250313.1"/>
    <property type="molecule type" value="Genomic_DNA"/>
</dbReference>
<organism evidence="2 3">
    <name type="scientific">Trematosphaeria pertusa</name>
    <dbReference type="NCBI Taxonomy" id="390896"/>
    <lineage>
        <taxon>Eukaryota</taxon>
        <taxon>Fungi</taxon>
        <taxon>Dikarya</taxon>
        <taxon>Ascomycota</taxon>
        <taxon>Pezizomycotina</taxon>
        <taxon>Dothideomycetes</taxon>
        <taxon>Pleosporomycetidae</taxon>
        <taxon>Pleosporales</taxon>
        <taxon>Massarineae</taxon>
        <taxon>Trematosphaeriaceae</taxon>
        <taxon>Trematosphaeria</taxon>
    </lineage>
</organism>
<dbReference type="Proteomes" id="UP000800094">
    <property type="component" value="Unassembled WGS sequence"/>
</dbReference>
<sequence length="245" mass="25687">MYHDSPESDDGAQLTRDALQSHTQAHPAQASHAGDSSSHDSENTQSGADPTQANPTGVPNEDEESLLSVAGSTISSLGPDSNASATVEDLDQLHGSDQLQAPDPPHSEVELQTSRLPADRLLALAIAASYVSRPSGDGDARPRATEPPQHPPAAESHVQPNTSTGAVLPATTTDSAASSAPLRREQDTLRRTDDVGAGETPDQRDAGRYRARTNATAQLLPILSLNPQAFSTTQPTANRFLTARP</sequence>
<feature type="compositionally biased region" description="Basic and acidic residues" evidence="1">
    <location>
        <begin position="182"/>
        <end position="194"/>
    </location>
</feature>
<evidence type="ECO:0000256" key="1">
    <source>
        <dbReference type="SAM" id="MobiDB-lite"/>
    </source>
</evidence>
<keyword evidence="3" id="KW-1185">Reference proteome</keyword>
<gene>
    <name evidence="2" type="ORF">BU26DRAFT_299888</name>
</gene>
<evidence type="ECO:0000313" key="3">
    <source>
        <dbReference type="Proteomes" id="UP000800094"/>
    </source>
</evidence>
<name>A0A6A6ILF1_9PLEO</name>
<accession>A0A6A6ILF1</accession>
<dbReference type="AlphaFoldDB" id="A0A6A6ILF1"/>
<feature type="compositionally biased region" description="Low complexity" evidence="1">
    <location>
        <begin position="170"/>
        <end position="180"/>
    </location>
</feature>
<protein>
    <submittedName>
        <fullName evidence="2">Uncharacterized protein</fullName>
    </submittedName>
</protein>
<feature type="compositionally biased region" description="Polar residues" evidence="1">
    <location>
        <begin position="70"/>
        <end position="85"/>
    </location>
</feature>